<dbReference type="OrthoDB" id="6513151at2759"/>
<dbReference type="InParanoid" id="E9G8J2"/>
<comment type="subcellular location">
    <subcellularLocation>
        <location evidence="1">Nucleus</location>
    </subcellularLocation>
</comment>
<dbReference type="Pfam" id="PF16687">
    <property type="entry name" value="ELYS-bb"/>
    <property type="match status" value="1"/>
</dbReference>
<dbReference type="PANTHER" id="PTHR21583">
    <property type="entry name" value="ELYS PROTEIN"/>
    <property type="match status" value="1"/>
</dbReference>
<feature type="domain" description="ELYS-like" evidence="3">
    <location>
        <begin position="338"/>
        <end position="551"/>
    </location>
</feature>
<dbReference type="Pfam" id="PF13934">
    <property type="entry name" value="ELYS"/>
    <property type="match status" value="1"/>
</dbReference>
<evidence type="ECO:0000259" key="4">
    <source>
        <dbReference type="Pfam" id="PF16687"/>
    </source>
</evidence>
<name>E9G8J2_DAPPU</name>
<dbReference type="OMA" id="NMEGSAN"/>
<evidence type="ECO:0000313" key="6">
    <source>
        <dbReference type="Proteomes" id="UP000000305"/>
    </source>
</evidence>
<feature type="domain" description="ELYS beta-propeller" evidence="4">
    <location>
        <begin position="6"/>
        <end position="97"/>
    </location>
</feature>
<dbReference type="PANTHER" id="PTHR21583:SF8">
    <property type="entry name" value="PROTEIN ELYS"/>
    <property type="match status" value="1"/>
</dbReference>
<evidence type="ECO:0000256" key="1">
    <source>
        <dbReference type="ARBA" id="ARBA00004123"/>
    </source>
</evidence>
<keyword evidence="6" id="KW-1185">Reference proteome</keyword>
<keyword evidence="2" id="KW-0539">Nucleus</keyword>
<dbReference type="InterPro" id="IPR032040">
    <property type="entry name" value="ELYS-bb"/>
</dbReference>
<reference evidence="5 6" key="1">
    <citation type="journal article" date="2011" name="Science">
        <title>The ecoresponsive genome of Daphnia pulex.</title>
        <authorList>
            <person name="Colbourne J.K."/>
            <person name="Pfrender M.E."/>
            <person name="Gilbert D."/>
            <person name="Thomas W.K."/>
            <person name="Tucker A."/>
            <person name="Oakley T.H."/>
            <person name="Tokishita S."/>
            <person name="Aerts A."/>
            <person name="Arnold G.J."/>
            <person name="Basu M.K."/>
            <person name="Bauer D.J."/>
            <person name="Caceres C.E."/>
            <person name="Carmel L."/>
            <person name="Casola C."/>
            <person name="Choi J.H."/>
            <person name="Detter J.C."/>
            <person name="Dong Q."/>
            <person name="Dusheyko S."/>
            <person name="Eads B.D."/>
            <person name="Frohlich T."/>
            <person name="Geiler-Samerotte K.A."/>
            <person name="Gerlach D."/>
            <person name="Hatcher P."/>
            <person name="Jogdeo S."/>
            <person name="Krijgsveld J."/>
            <person name="Kriventseva E.V."/>
            <person name="Kultz D."/>
            <person name="Laforsch C."/>
            <person name="Lindquist E."/>
            <person name="Lopez J."/>
            <person name="Manak J.R."/>
            <person name="Muller J."/>
            <person name="Pangilinan J."/>
            <person name="Patwardhan R.P."/>
            <person name="Pitluck S."/>
            <person name="Pritham E.J."/>
            <person name="Rechtsteiner A."/>
            <person name="Rho M."/>
            <person name="Rogozin I.B."/>
            <person name="Sakarya O."/>
            <person name="Salamov A."/>
            <person name="Schaack S."/>
            <person name="Shapiro H."/>
            <person name="Shiga Y."/>
            <person name="Skalitzky C."/>
            <person name="Smith Z."/>
            <person name="Souvorov A."/>
            <person name="Sung W."/>
            <person name="Tang Z."/>
            <person name="Tsuchiya D."/>
            <person name="Tu H."/>
            <person name="Vos H."/>
            <person name="Wang M."/>
            <person name="Wolf Y.I."/>
            <person name="Yamagata H."/>
            <person name="Yamada T."/>
            <person name="Ye Y."/>
            <person name="Shaw J.R."/>
            <person name="Andrews J."/>
            <person name="Crease T.J."/>
            <person name="Tang H."/>
            <person name="Lucas S.M."/>
            <person name="Robertson H.M."/>
            <person name="Bork P."/>
            <person name="Koonin E.V."/>
            <person name="Zdobnov E.M."/>
            <person name="Grigoriev I.V."/>
            <person name="Lynch M."/>
            <person name="Boore J.L."/>
        </authorList>
    </citation>
    <scope>NUCLEOTIDE SEQUENCE [LARGE SCALE GENOMIC DNA]</scope>
</reference>
<dbReference type="HOGENOM" id="CLU_421879_0_0_1"/>
<accession>E9G8J2</accession>
<sequence>MTWKSGVYLAIFDLNQWYQAQMPPRWIFDDSSRMCPFMGFYQAQTSASARSVRQVWIQPSTLSIFHRSSTTPTEGFFYPSALSFRAVVVCPQESEIVLFLGIQSFLLQKLSQAGAQVLNHPHRFYVQAMKAGLTPTETVAPHTTQMTEALLNIGLENNSRSFLVSCIKDEGANLNFVEKWAWQQVVNLKSLRENLCHILFDHSTQDIERQMHTQLYHVTHQFNNLAVLYDVMDKRIRALNSGVNDKLRDKSRAIYLLSLHLETVLWFLHGGLLPEVDEDSVEDEECTNSLPYPRRKLEHFYRSRKMEIESLSSSVKAAEVLLIEQLVPSSVVSLWAEERGTVNPQDIQTYPPPSLYALLSAYLRPDVDDVTKHRLVQYVFMDLTWIYGPRTNFGNILQHLVTFPSTYSLKPSMIKVTQAFWHLDHQNFDDALSMLLDPLVHTMDITNAQQRAILRSFLYQDKRRHALKYATLRQPVCPELEDIQLHLTILIANGLISDALSYIRRNRNQRNSVELMQHLLNGCQEMRKISVLLTLPLSDEEEDHVTNFLKQSRNIDLQEALLLFYIQRCKYPDAIAYSQRLNQMWPARDAISRERFNRREMLMQTLIGALPPITCKLAAIANSRPTSSSTSSGGSKFPRPLSVAVLPATS</sequence>
<evidence type="ECO:0000259" key="3">
    <source>
        <dbReference type="Pfam" id="PF13934"/>
    </source>
</evidence>
<dbReference type="InterPro" id="IPR025151">
    <property type="entry name" value="ELYS_dom"/>
</dbReference>
<dbReference type="GO" id="GO:0005634">
    <property type="term" value="C:nucleus"/>
    <property type="evidence" value="ECO:0007669"/>
    <property type="project" value="UniProtKB-SubCell"/>
</dbReference>
<feature type="non-terminal residue" evidence="5">
    <location>
        <position position="650"/>
    </location>
</feature>
<dbReference type="KEGG" id="dpx:DAPPUDRAFT_47305"/>
<protein>
    <recommendedName>
        <fullName evidence="7">ELYS-like domain-containing protein</fullName>
    </recommendedName>
</protein>
<dbReference type="InterPro" id="IPR052620">
    <property type="entry name" value="ELYS/MEL-28_NucAsmblyFactor"/>
</dbReference>
<gene>
    <name evidence="5" type="ORF">DAPPUDRAFT_47305</name>
</gene>
<evidence type="ECO:0008006" key="7">
    <source>
        <dbReference type="Google" id="ProtNLM"/>
    </source>
</evidence>
<dbReference type="Proteomes" id="UP000000305">
    <property type="component" value="Unassembled WGS sequence"/>
</dbReference>
<evidence type="ECO:0000256" key="2">
    <source>
        <dbReference type="ARBA" id="ARBA00023242"/>
    </source>
</evidence>
<evidence type="ECO:0000313" key="5">
    <source>
        <dbReference type="EMBL" id="EFX83983.1"/>
    </source>
</evidence>
<proteinExistence type="predicted"/>
<dbReference type="AlphaFoldDB" id="E9G8J2"/>
<dbReference type="EMBL" id="GL732535">
    <property type="protein sequence ID" value="EFX83983.1"/>
    <property type="molecule type" value="Genomic_DNA"/>
</dbReference>
<organism evidence="5 6">
    <name type="scientific">Daphnia pulex</name>
    <name type="common">Water flea</name>
    <dbReference type="NCBI Taxonomy" id="6669"/>
    <lineage>
        <taxon>Eukaryota</taxon>
        <taxon>Metazoa</taxon>
        <taxon>Ecdysozoa</taxon>
        <taxon>Arthropoda</taxon>
        <taxon>Crustacea</taxon>
        <taxon>Branchiopoda</taxon>
        <taxon>Diplostraca</taxon>
        <taxon>Cladocera</taxon>
        <taxon>Anomopoda</taxon>
        <taxon>Daphniidae</taxon>
        <taxon>Daphnia</taxon>
    </lineage>
</organism>
<dbReference type="eggNOG" id="ENOG502QU0D">
    <property type="taxonomic scope" value="Eukaryota"/>
</dbReference>
<dbReference type="STRING" id="6669.E9G8J2"/>